<dbReference type="EMBL" id="WBZC01000069">
    <property type="protein sequence ID" value="KAB3530315.1"/>
    <property type="molecule type" value="Genomic_DNA"/>
</dbReference>
<protein>
    <recommendedName>
        <fullName evidence="3">DUF2691 family protein</fullName>
    </recommendedName>
</protein>
<organism evidence="1 2">
    <name type="scientific">Alkaliphilus pronyensis</name>
    <dbReference type="NCBI Taxonomy" id="1482732"/>
    <lineage>
        <taxon>Bacteria</taxon>
        <taxon>Bacillati</taxon>
        <taxon>Bacillota</taxon>
        <taxon>Clostridia</taxon>
        <taxon>Peptostreptococcales</taxon>
        <taxon>Natronincolaceae</taxon>
        <taxon>Alkaliphilus</taxon>
    </lineage>
</organism>
<dbReference type="OrthoDB" id="797474at2"/>
<dbReference type="Proteomes" id="UP000432715">
    <property type="component" value="Unassembled WGS sequence"/>
</dbReference>
<evidence type="ECO:0000313" key="1">
    <source>
        <dbReference type="EMBL" id="KAB3530315.1"/>
    </source>
</evidence>
<gene>
    <name evidence="1" type="ORF">F8154_13990</name>
</gene>
<proteinExistence type="predicted"/>
<dbReference type="AlphaFoldDB" id="A0A6I0EYI7"/>
<evidence type="ECO:0000313" key="2">
    <source>
        <dbReference type="Proteomes" id="UP000432715"/>
    </source>
</evidence>
<name>A0A6I0EYI7_9FIRM</name>
<accession>A0A6I0EYI7</accession>
<reference evidence="1 2" key="1">
    <citation type="submission" date="2019-10" db="EMBL/GenBank/DDBJ databases">
        <title>Alkaliphilus serpentinus sp. nov. and Alkaliphilus pronyensis sp. nov., two novel anaerobic alkaliphilic species isolated from the serpentinized-hosted hydrothermal field of the Prony Bay (New Caledonia).</title>
        <authorList>
            <person name="Postec A."/>
        </authorList>
    </citation>
    <scope>NUCLEOTIDE SEQUENCE [LARGE SCALE GENOMIC DNA]</scope>
    <source>
        <strain evidence="1 2">LacV</strain>
    </source>
</reference>
<keyword evidence="2" id="KW-1185">Reference proteome</keyword>
<sequence>MYYTYMDKVFEALTNVHLKYNWLISNYECNCYPNELIPFGKEYVWITGEKLNQIIFENEIQFIWGVFSAFEKDIKKEDALKYPLPYADGNPSYWRNNFNIQHPLAKIEIVPWDSTLVLIIAEENIVVESFLKSFPLAEELSEYNSRH</sequence>
<evidence type="ECO:0008006" key="3">
    <source>
        <dbReference type="Google" id="ProtNLM"/>
    </source>
</evidence>
<comment type="caution">
    <text evidence="1">The sequence shown here is derived from an EMBL/GenBank/DDBJ whole genome shotgun (WGS) entry which is preliminary data.</text>
</comment>